<sequence length="67" mass="8040">MTKNTQEQPKKRQLTVLMDKDLYDSFKLVATANDRKMGLLVRDFIKHYIKKNGQGELFQNKKKHKFR</sequence>
<gene>
    <name evidence="1" type="ORF">SAMN02745664_10486</name>
</gene>
<dbReference type="SUPFAM" id="SSF47598">
    <property type="entry name" value="Ribbon-helix-helix"/>
    <property type="match status" value="1"/>
</dbReference>
<organism evidence="1 2">
    <name type="scientific">Moraxella cuniculi DSM 21768</name>
    <dbReference type="NCBI Taxonomy" id="1122245"/>
    <lineage>
        <taxon>Bacteria</taxon>
        <taxon>Pseudomonadati</taxon>
        <taxon>Pseudomonadota</taxon>
        <taxon>Gammaproteobacteria</taxon>
        <taxon>Moraxellales</taxon>
        <taxon>Moraxellaceae</taxon>
        <taxon>Moraxella</taxon>
    </lineage>
</organism>
<dbReference type="GO" id="GO:0006355">
    <property type="term" value="P:regulation of DNA-templated transcription"/>
    <property type="evidence" value="ECO:0007669"/>
    <property type="project" value="InterPro"/>
</dbReference>
<dbReference type="InterPro" id="IPR010985">
    <property type="entry name" value="Ribbon_hlx_hlx"/>
</dbReference>
<dbReference type="Gene3D" id="1.10.1220.10">
    <property type="entry name" value="Met repressor-like"/>
    <property type="match status" value="1"/>
</dbReference>
<name>A0A1N7EDQ4_9GAMM</name>
<proteinExistence type="predicted"/>
<protein>
    <submittedName>
        <fullName evidence="1">Uncharacterized protein</fullName>
    </submittedName>
</protein>
<dbReference type="RefSeq" id="WP_076554943.1">
    <property type="nucleotide sequence ID" value="NZ_FTNU01000004.1"/>
</dbReference>
<accession>A0A1N7EDQ4</accession>
<evidence type="ECO:0000313" key="1">
    <source>
        <dbReference type="EMBL" id="SIR86217.1"/>
    </source>
</evidence>
<evidence type="ECO:0000313" key="2">
    <source>
        <dbReference type="Proteomes" id="UP000187495"/>
    </source>
</evidence>
<keyword evidence="2" id="KW-1185">Reference proteome</keyword>
<dbReference type="EMBL" id="FTNU01000004">
    <property type="protein sequence ID" value="SIR86217.1"/>
    <property type="molecule type" value="Genomic_DNA"/>
</dbReference>
<dbReference type="STRING" id="34061.B0189_06840"/>
<dbReference type="AlphaFoldDB" id="A0A1N7EDQ4"/>
<dbReference type="InterPro" id="IPR013321">
    <property type="entry name" value="Arc_rbn_hlx_hlx"/>
</dbReference>
<reference evidence="2" key="1">
    <citation type="submission" date="2017-01" db="EMBL/GenBank/DDBJ databases">
        <authorList>
            <person name="Varghese N."/>
            <person name="Submissions S."/>
        </authorList>
    </citation>
    <scope>NUCLEOTIDE SEQUENCE [LARGE SCALE GENOMIC DNA]</scope>
    <source>
        <strain evidence="2">DSM 21768</strain>
    </source>
</reference>
<dbReference type="Proteomes" id="UP000187495">
    <property type="component" value="Unassembled WGS sequence"/>
</dbReference>